<evidence type="ECO:0000313" key="3">
    <source>
        <dbReference type="EMBL" id="KAI6655998.1"/>
    </source>
</evidence>
<keyword evidence="1" id="KW-0479">Metal-binding</keyword>
<gene>
    <name evidence="3" type="ORF">LOD99_1732</name>
</gene>
<feature type="domain" description="SWIM-type" evidence="2">
    <location>
        <begin position="475"/>
        <end position="515"/>
    </location>
</feature>
<dbReference type="Proteomes" id="UP001165289">
    <property type="component" value="Unassembled WGS sequence"/>
</dbReference>
<dbReference type="EMBL" id="JAKMXF010000166">
    <property type="protein sequence ID" value="KAI6655998.1"/>
    <property type="molecule type" value="Genomic_DNA"/>
</dbReference>
<keyword evidence="1" id="KW-0862">Zinc</keyword>
<name>A0AAV7K481_9METZ</name>
<dbReference type="InterPro" id="IPR007527">
    <property type="entry name" value="Znf_SWIM"/>
</dbReference>
<evidence type="ECO:0000313" key="4">
    <source>
        <dbReference type="Proteomes" id="UP001165289"/>
    </source>
</evidence>
<comment type="caution">
    <text evidence="3">The sequence shown here is derived from an EMBL/GenBank/DDBJ whole genome shotgun (WGS) entry which is preliminary data.</text>
</comment>
<evidence type="ECO:0000256" key="1">
    <source>
        <dbReference type="PROSITE-ProRule" id="PRU00325"/>
    </source>
</evidence>
<dbReference type="PROSITE" id="PS50966">
    <property type="entry name" value="ZF_SWIM"/>
    <property type="match status" value="1"/>
</dbReference>
<protein>
    <recommendedName>
        <fullName evidence="2">SWIM-type domain-containing protein</fullName>
    </recommendedName>
</protein>
<reference evidence="3 4" key="1">
    <citation type="journal article" date="2023" name="BMC Biol.">
        <title>The compact genome of the sponge Oopsacas minuta (Hexactinellida) is lacking key metazoan core genes.</title>
        <authorList>
            <person name="Santini S."/>
            <person name="Schenkelaars Q."/>
            <person name="Jourda C."/>
            <person name="Duchesne M."/>
            <person name="Belahbib H."/>
            <person name="Rocher C."/>
            <person name="Selva M."/>
            <person name="Riesgo A."/>
            <person name="Vervoort M."/>
            <person name="Leys S.P."/>
            <person name="Kodjabachian L."/>
            <person name="Le Bivic A."/>
            <person name="Borchiellini C."/>
            <person name="Claverie J.M."/>
            <person name="Renard E."/>
        </authorList>
    </citation>
    <scope>NUCLEOTIDE SEQUENCE [LARGE SCALE GENOMIC DNA]</scope>
    <source>
        <strain evidence="3">SPO-2</strain>
    </source>
</reference>
<dbReference type="AlphaFoldDB" id="A0AAV7K481"/>
<keyword evidence="1" id="KW-0863">Zinc-finger</keyword>
<accession>A0AAV7K481</accession>
<keyword evidence="4" id="KW-1185">Reference proteome</keyword>
<proteinExistence type="predicted"/>
<sequence length="551" mass="64102">MCDEVSKYHDHSQVFVRQKPEEIYNDKGELFLTIQHMNMLKNMSVLNKFINSDKTHRMSKSRLNTLACGSVDCQLVYHLGCIVIARHDTAKEYLNMFRSLNEDVHKMFQIKRKETLTRSMNDNDDAIFAAIREEFTSPQLILGNCYFHLAHRSKCLKATWVKKDRITKANLKPMLEYLHRNQKLPTYTESTIGLKLWANKYSNTYPNSMKSFLSEYGPPNKDGWLRGKVGPGIPTDNNSQEKFFHTFKRTLMQTTHGDILYLKEAIKFISSQSKLESRSLPSHPLDLDCDPPKHVLSRIRGFLQRAFEMLTSSESGGIFPAETFPLDDLPGLSLEESLAQLLAEKDILMERLYHSKSKYCYLLEKAMYHTHQQNMHYMDVHQIQTSWTEVTAQQQEADEVIWRLDSLQQKIYSSAPVSSRKQFVILCRRLQLLYFSSEEYIQEVTDLFLKYKSASLHVDQYTDLDSFILEREGFYVITESLDESCRYKVQYSCTCPSYMHYKACSHVIAYGLLNKKMDAHPNVTTLVKSAKEKARQAQKRELLFIRLGALP</sequence>
<dbReference type="GO" id="GO:0008270">
    <property type="term" value="F:zinc ion binding"/>
    <property type="evidence" value="ECO:0007669"/>
    <property type="project" value="UniProtKB-KW"/>
</dbReference>
<organism evidence="3 4">
    <name type="scientific">Oopsacas minuta</name>
    <dbReference type="NCBI Taxonomy" id="111878"/>
    <lineage>
        <taxon>Eukaryota</taxon>
        <taxon>Metazoa</taxon>
        <taxon>Porifera</taxon>
        <taxon>Hexactinellida</taxon>
        <taxon>Hexasterophora</taxon>
        <taxon>Lyssacinosida</taxon>
        <taxon>Leucopsacidae</taxon>
        <taxon>Oopsacas</taxon>
    </lineage>
</organism>
<evidence type="ECO:0000259" key="2">
    <source>
        <dbReference type="PROSITE" id="PS50966"/>
    </source>
</evidence>